<sequence>MITNLARTEKRARYSYFKERVQQILQKQKKCIKKKLIKTNEPCQPYQPNQPYGSADTVRLVRFGAADGLVLGCDLRGHVVFE</sequence>
<keyword evidence="2" id="KW-1185">Reference proteome</keyword>
<gene>
    <name evidence="1" type="ORF">BpHYR1_016364</name>
</gene>
<protein>
    <submittedName>
        <fullName evidence="1">Uncharacterized protein</fullName>
    </submittedName>
</protein>
<reference evidence="1 2" key="1">
    <citation type="journal article" date="2018" name="Sci. Rep.">
        <title>Genomic signatures of local adaptation to the degree of environmental predictability in rotifers.</title>
        <authorList>
            <person name="Franch-Gras L."/>
            <person name="Hahn C."/>
            <person name="Garcia-Roger E.M."/>
            <person name="Carmona M.J."/>
            <person name="Serra M."/>
            <person name="Gomez A."/>
        </authorList>
    </citation>
    <scope>NUCLEOTIDE SEQUENCE [LARGE SCALE GENOMIC DNA]</scope>
    <source>
        <strain evidence="1">HYR1</strain>
    </source>
</reference>
<name>A0A3M7REB9_BRAPC</name>
<organism evidence="1 2">
    <name type="scientific">Brachionus plicatilis</name>
    <name type="common">Marine rotifer</name>
    <name type="synonym">Brachionus muelleri</name>
    <dbReference type="NCBI Taxonomy" id="10195"/>
    <lineage>
        <taxon>Eukaryota</taxon>
        <taxon>Metazoa</taxon>
        <taxon>Spiralia</taxon>
        <taxon>Gnathifera</taxon>
        <taxon>Rotifera</taxon>
        <taxon>Eurotatoria</taxon>
        <taxon>Monogononta</taxon>
        <taxon>Pseudotrocha</taxon>
        <taxon>Ploima</taxon>
        <taxon>Brachionidae</taxon>
        <taxon>Brachionus</taxon>
    </lineage>
</organism>
<dbReference type="Proteomes" id="UP000276133">
    <property type="component" value="Unassembled WGS sequence"/>
</dbReference>
<proteinExistence type="predicted"/>
<comment type="caution">
    <text evidence="1">The sequence shown here is derived from an EMBL/GenBank/DDBJ whole genome shotgun (WGS) entry which is preliminary data.</text>
</comment>
<dbReference type="EMBL" id="REGN01003570">
    <property type="protein sequence ID" value="RNA21876.1"/>
    <property type="molecule type" value="Genomic_DNA"/>
</dbReference>
<evidence type="ECO:0000313" key="1">
    <source>
        <dbReference type="EMBL" id="RNA21876.1"/>
    </source>
</evidence>
<dbReference type="AlphaFoldDB" id="A0A3M7REB9"/>
<evidence type="ECO:0000313" key="2">
    <source>
        <dbReference type="Proteomes" id="UP000276133"/>
    </source>
</evidence>
<accession>A0A3M7REB9</accession>